<gene>
    <name evidence="2" type="ORF">PPNO1_LOCUS4498</name>
</gene>
<sequence>MFVSRQATALLSAVPLPAVVSAKVDIAWYPPARTDINDLDKVLKGKDIYGFIYDSSETPDDQYGSYNWCNMPHVRRKEYVRPSDEYELHYVELIHRHHKRTPYSSNAFPIESYQWNCDDVGLYYHGQGWKRDAHGPARTYWQGYISSTNPFVPEGWIGTCQFPQITAEGLDDSWVHGADLYQVYHDLLGFLPSRSEDWSRTVKYRVTNNVITSQVAGMVVNGMWGTSDPSSAIDSLEPKYSCRAGSQAFDAIKSSANPHWKRHLDAASGLYATLDDISGVLESDNGFHESFDHYYDNLSARQCHSKPLPCKLVNGVNSTTCVTQELANAVYRMGHWEYSQMYRDAPTSLRTSAANYGVWIAELAANMRKAVEGNSPVRYMHNLAHDGSVSRVLSILQIDTMIWPGMGSEVVFEMWKKPSPPDHGWNPESFHLFGEAANTFTPILHRPFLTLL</sequence>
<comment type="caution">
    <text evidence="2">The sequence shown here is derived from an EMBL/GenBank/DDBJ whole genome shotgun (WGS) entry which is preliminary data.</text>
</comment>
<organism evidence="2 3">
    <name type="scientific">Parascedosporium putredinis</name>
    <dbReference type="NCBI Taxonomy" id="1442378"/>
    <lineage>
        <taxon>Eukaryota</taxon>
        <taxon>Fungi</taxon>
        <taxon>Dikarya</taxon>
        <taxon>Ascomycota</taxon>
        <taxon>Pezizomycotina</taxon>
        <taxon>Sordariomycetes</taxon>
        <taxon>Hypocreomycetidae</taxon>
        <taxon>Microascales</taxon>
        <taxon>Microascaceae</taxon>
        <taxon>Parascedosporium</taxon>
    </lineage>
</organism>
<dbReference type="Gene3D" id="3.40.50.1240">
    <property type="entry name" value="Phosphoglycerate mutase-like"/>
    <property type="match status" value="1"/>
</dbReference>
<dbReference type="EMBL" id="CALLCH030000012">
    <property type="protein sequence ID" value="CAI4214769.1"/>
    <property type="molecule type" value="Genomic_DNA"/>
</dbReference>
<feature type="signal peptide" evidence="1">
    <location>
        <begin position="1"/>
        <end position="22"/>
    </location>
</feature>
<evidence type="ECO:0000256" key="1">
    <source>
        <dbReference type="SAM" id="SignalP"/>
    </source>
</evidence>
<dbReference type="GO" id="GO:0016791">
    <property type="term" value="F:phosphatase activity"/>
    <property type="evidence" value="ECO:0007669"/>
    <property type="project" value="TreeGrafter"/>
</dbReference>
<dbReference type="PANTHER" id="PTHR11567">
    <property type="entry name" value="ACID PHOSPHATASE-RELATED"/>
    <property type="match status" value="1"/>
</dbReference>
<dbReference type="PANTHER" id="PTHR11567:SF195">
    <property type="entry name" value="ACID PHOSPHATASE, PUTATIVE (AFU_ORTHOLOGUE AFUA_3G14570)-RELATED"/>
    <property type="match status" value="1"/>
</dbReference>
<dbReference type="OrthoDB" id="10262962at2759"/>
<dbReference type="AlphaFoldDB" id="A0A9P1H2E8"/>
<dbReference type="SUPFAM" id="SSF53254">
    <property type="entry name" value="Phosphoglycerate mutase-like"/>
    <property type="match status" value="1"/>
</dbReference>
<evidence type="ECO:0000313" key="3">
    <source>
        <dbReference type="Proteomes" id="UP000838763"/>
    </source>
</evidence>
<protein>
    <recommendedName>
        <fullName evidence="4">Histidine acid phosphatase</fullName>
    </recommendedName>
</protein>
<dbReference type="InterPro" id="IPR050645">
    <property type="entry name" value="Histidine_acid_phosphatase"/>
</dbReference>
<evidence type="ECO:0000313" key="2">
    <source>
        <dbReference type="EMBL" id="CAI4214769.1"/>
    </source>
</evidence>
<dbReference type="Proteomes" id="UP000838763">
    <property type="component" value="Unassembled WGS sequence"/>
</dbReference>
<evidence type="ECO:0008006" key="4">
    <source>
        <dbReference type="Google" id="ProtNLM"/>
    </source>
</evidence>
<dbReference type="InterPro" id="IPR029033">
    <property type="entry name" value="His_PPase_superfam"/>
</dbReference>
<name>A0A9P1H2E8_9PEZI</name>
<keyword evidence="3" id="KW-1185">Reference proteome</keyword>
<accession>A0A9P1H2E8</accession>
<reference evidence="2" key="1">
    <citation type="submission" date="2022-11" db="EMBL/GenBank/DDBJ databases">
        <authorList>
            <person name="Scott C."/>
            <person name="Bruce N."/>
        </authorList>
    </citation>
    <scope>NUCLEOTIDE SEQUENCE</scope>
</reference>
<keyword evidence="1" id="KW-0732">Signal</keyword>
<proteinExistence type="predicted"/>
<feature type="chain" id="PRO_5040384563" description="Histidine acid phosphatase" evidence="1">
    <location>
        <begin position="23"/>
        <end position="452"/>
    </location>
</feature>